<evidence type="ECO:0000256" key="2">
    <source>
        <dbReference type="ARBA" id="ARBA00022737"/>
    </source>
</evidence>
<organism evidence="3 4">
    <name type="scientific">Teladorsagia circumcincta</name>
    <name type="common">Brown stomach worm</name>
    <name type="synonym">Ostertagia circumcincta</name>
    <dbReference type="NCBI Taxonomy" id="45464"/>
    <lineage>
        <taxon>Eukaryota</taxon>
        <taxon>Metazoa</taxon>
        <taxon>Ecdysozoa</taxon>
        <taxon>Nematoda</taxon>
        <taxon>Chromadorea</taxon>
        <taxon>Rhabditida</taxon>
        <taxon>Rhabditina</taxon>
        <taxon>Rhabditomorpha</taxon>
        <taxon>Strongyloidea</taxon>
        <taxon>Trichostrongylidae</taxon>
        <taxon>Teladorsagia</taxon>
    </lineage>
</organism>
<dbReference type="EMBL" id="KZ412820">
    <property type="protein sequence ID" value="PIO53443.1"/>
    <property type="molecule type" value="Genomic_DNA"/>
</dbReference>
<keyword evidence="2" id="KW-0677">Repeat</keyword>
<proteinExistence type="predicted"/>
<evidence type="ECO:0000313" key="3">
    <source>
        <dbReference type="EMBL" id="PIO53443.1"/>
    </source>
</evidence>
<dbReference type="PANTHER" id="PTHR24412">
    <property type="entry name" value="KELCH PROTEIN"/>
    <property type="match status" value="1"/>
</dbReference>
<name>A0A2G9T670_TELCI</name>
<dbReference type="SMART" id="SM00612">
    <property type="entry name" value="Kelch"/>
    <property type="match status" value="1"/>
</dbReference>
<dbReference type="AlphaFoldDB" id="A0A2G9T670"/>
<dbReference type="OrthoDB" id="5775046at2759"/>
<reference evidence="3 4" key="1">
    <citation type="submission" date="2015-09" db="EMBL/GenBank/DDBJ databases">
        <title>Draft genome of the parasitic nematode Teladorsagia circumcincta isolate WARC Sus (inbred).</title>
        <authorList>
            <person name="Mitreva M."/>
        </authorList>
    </citation>
    <scope>NUCLEOTIDE SEQUENCE [LARGE SCALE GENOMIC DNA]</scope>
    <source>
        <strain evidence="3 4">S</strain>
    </source>
</reference>
<sequence>MSYDRGSHGVATLDGFIYAVGGFSGSEVLNVVERYDPHRNYWAIVEPMGTKREGVSVSVLNGCLYAVGGSDSSVE</sequence>
<gene>
    <name evidence="3" type="ORF">TELCIR_25222</name>
</gene>
<dbReference type="Proteomes" id="UP000230423">
    <property type="component" value="Unassembled WGS sequence"/>
</dbReference>
<keyword evidence="4" id="KW-1185">Reference proteome</keyword>
<evidence type="ECO:0000313" key="4">
    <source>
        <dbReference type="Proteomes" id="UP000230423"/>
    </source>
</evidence>
<keyword evidence="1" id="KW-0880">Kelch repeat</keyword>
<dbReference type="Pfam" id="PF01344">
    <property type="entry name" value="Kelch_1"/>
    <property type="match status" value="2"/>
</dbReference>
<dbReference type="PANTHER" id="PTHR24412:SF451">
    <property type="entry name" value="KELCH-LIKE PROTEIN 20"/>
    <property type="match status" value="1"/>
</dbReference>
<dbReference type="Gene3D" id="2.120.10.80">
    <property type="entry name" value="Kelch-type beta propeller"/>
    <property type="match status" value="1"/>
</dbReference>
<dbReference type="InterPro" id="IPR015915">
    <property type="entry name" value="Kelch-typ_b-propeller"/>
</dbReference>
<dbReference type="SUPFAM" id="SSF117281">
    <property type="entry name" value="Kelch motif"/>
    <property type="match status" value="1"/>
</dbReference>
<protein>
    <submittedName>
        <fullName evidence="3">Kelch repeat protein</fullName>
    </submittedName>
</protein>
<accession>A0A2G9T670</accession>
<dbReference type="InterPro" id="IPR006652">
    <property type="entry name" value="Kelch_1"/>
</dbReference>
<feature type="non-terminal residue" evidence="3">
    <location>
        <position position="75"/>
    </location>
</feature>
<evidence type="ECO:0000256" key="1">
    <source>
        <dbReference type="ARBA" id="ARBA00022441"/>
    </source>
</evidence>